<evidence type="ECO:0008006" key="4">
    <source>
        <dbReference type="Google" id="ProtNLM"/>
    </source>
</evidence>
<organism evidence="2 3">
    <name type="scientific">Bradyrhizobium icense</name>
    <dbReference type="NCBI Taxonomy" id="1274631"/>
    <lineage>
        <taxon>Bacteria</taxon>
        <taxon>Pseudomonadati</taxon>
        <taxon>Pseudomonadota</taxon>
        <taxon>Alphaproteobacteria</taxon>
        <taxon>Hyphomicrobiales</taxon>
        <taxon>Nitrobacteraceae</taxon>
        <taxon>Bradyrhizobium</taxon>
    </lineage>
</organism>
<dbReference type="Gene3D" id="1.10.620.20">
    <property type="entry name" value="Ribonucleotide Reductase, subunit A"/>
    <property type="match status" value="1"/>
</dbReference>
<dbReference type="EMBL" id="CP016428">
    <property type="protein sequence ID" value="ANW02738.1"/>
    <property type="molecule type" value="Genomic_DNA"/>
</dbReference>
<gene>
    <name evidence="2" type="ORF">LMTR13_23800</name>
</gene>
<keyword evidence="3" id="KW-1185">Reference proteome</keyword>
<dbReference type="SUPFAM" id="SSF47240">
    <property type="entry name" value="Ferritin-like"/>
    <property type="match status" value="1"/>
</dbReference>
<reference evidence="2 3" key="1">
    <citation type="submission" date="2016-07" db="EMBL/GenBank/DDBJ databases">
        <title>Complete genome sequence of Bradyrhizobium icense LMTR 13T, a potential inoculant strain isolated from lima bean (Phaseolus lunatus) in Peru.</title>
        <authorList>
            <person name="Ormeno-Orrillo E."/>
            <person name="Duran D."/>
            <person name="Rogel M.A."/>
            <person name="Rey L."/>
            <person name="Imperial J."/>
            <person name="Ruiz-Argueso T."/>
            <person name="Martinez-Romero E."/>
        </authorList>
    </citation>
    <scope>NUCLEOTIDE SEQUENCE [LARGE SCALE GENOMIC DNA]</scope>
    <source>
        <strain evidence="2 3">LMTR 13</strain>
    </source>
</reference>
<accession>A0A1B1UIX8</accession>
<feature type="region of interest" description="Disordered" evidence="1">
    <location>
        <begin position="215"/>
        <end position="250"/>
    </location>
</feature>
<evidence type="ECO:0000256" key="1">
    <source>
        <dbReference type="SAM" id="MobiDB-lite"/>
    </source>
</evidence>
<evidence type="ECO:0000313" key="2">
    <source>
        <dbReference type="EMBL" id="ANW02738.1"/>
    </source>
</evidence>
<proteinExistence type="predicted"/>
<dbReference type="KEGG" id="bic:LMTR13_23800"/>
<dbReference type="Proteomes" id="UP000092839">
    <property type="component" value="Chromosome"/>
</dbReference>
<protein>
    <recommendedName>
        <fullName evidence="4">Ferritin-like domain-containing protein</fullName>
    </recommendedName>
</protein>
<sequence length="250" mass="28264">MFTAEPSVLRARWNKLWPELYTEYDARHLKKELAIRNLIATEEAAAFFDAWAADEERHAEGFIQIMELVADGSEKDLRERLDARSHNFSAINEYLKDEFSVMVMIAFDEMCTCHAYAADKAFYAGLGSDRFVRWLREVTADEAVHSMNAINVIRARYSDRIREVGTILDGLTGGVADESDYGGTFVLDYFGEKYTKEMLANCRATIMRNVAKPLTTAERDGRKRSAKLTSTPSHRLRSDSGAQPAPSART</sequence>
<evidence type="ECO:0000313" key="3">
    <source>
        <dbReference type="Proteomes" id="UP000092839"/>
    </source>
</evidence>
<dbReference type="GO" id="GO:0016491">
    <property type="term" value="F:oxidoreductase activity"/>
    <property type="evidence" value="ECO:0007669"/>
    <property type="project" value="InterPro"/>
</dbReference>
<dbReference type="AlphaFoldDB" id="A0A1B1UIX8"/>
<dbReference type="InterPro" id="IPR009078">
    <property type="entry name" value="Ferritin-like_SF"/>
</dbReference>
<name>A0A1B1UIX8_9BRAD</name>
<dbReference type="InterPro" id="IPR012348">
    <property type="entry name" value="RNR-like"/>
</dbReference>